<reference evidence="1 2" key="1">
    <citation type="submission" date="2018-03" db="EMBL/GenBank/DDBJ databases">
        <authorList>
            <person name="Gully D."/>
        </authorList>
    </citation>
    <scope>NUCLEOTIDE SEQUENCE [LARGE SCALE GENOMIC DNA]</scope>
    <source>
        <strain evidence="1">ORS3257</strain>
    </source>
</reference>
<dbReference type="EMBL" id="LS398110">
    <property type="protein sequence ID" value="SPP92413.1"/>
    <property type="molecule type" value="Genomic_DNA"/>
</dbReference>
<dbReference type="AlphaFoldDB" id="A0A2U3PTD8"/>
<dbReference type="Proteomes" id="UP000246085">
    <property type="component" value="Chromosome BRAD3257"/>
</dbReference>
<protein>
    <submittedName>
        <fullName evidence="1">Uncharacterized protein</fullName>
    </submittedName>
</protein>
<evidence type="ECO:0000313" key="1">
    <source>
        <dbReference type="EMBL" id="SPP92413.1"/>
    </source>
</evidence>
<name>A0A2U3PTD8_9BRAD</name>
<organism evidence="1 2">
    <name type="scientific">Bradyrhizobium vignae</name>
    <dbReference type="NCBI Taxonomy" id="1549949"/>
    <lineage>
        <taxon>Bacteria</taxon>
        <taxon>Pseudomonadati</taxon>
        <taxon>Pseudomonadota</taxon>
        <taxon>Alphaproteobacteria</taxon>
        <taxon>Hyphomicrobiales</taxon>
        <taxon>Nitrobacteraceae</taxon>
        <taxon>Bradyrhizobium</taxon>
    </lineage>
</organism>
<dbReference type="KEGG" id="bvz:BRAD3257_1280"/>
<evidence type="ECO:0000313" key="2">
    <source>
        <dbReference type="Proteomes" id="UP000246085"/>
    </source>
</evidence>
<accession>A0A2U3PTD8</accession>
<proteinExistence type="predicted"/>
<sequence>MFLRVVGMGERWLSPSDIVRAQRSKSRLPLRKDSGLFRCARTVDVEAADPTPSPSL</sequence>
<gene>
    <name evidence="1" type="ORF">BRAD3257_1280</name>
</gene>